<reference evidence="1" key="1">
    <citation type="submission" date="2023-10" db="EMBL/GenBank/DDBJ databases">
        <authorList>
            <person name="Chen Y."/>
            <person name="Shah S."/>
            <person name="Dougan E. K."/>
            <person name="Thang M."/>
            <person name="Chan C."/>
        </authorList>
    </citation>
    <scope>NUCLEOTIDE SEQUENCE [LARGE SCALE GENOMIC DNA]</scope>
</reference>
<proteinExistence type="predicted"/>
<feature type="non-terminal residue" evidence="1">
    <location>
        <position position="583"/>
    </location>
</feature>
<dbReference type="Proteomes" id="UP001189429">
    <property type="component" value="Unassembled WGS sequence"/>
</dbReference>
<dbReference type="EMBL" id="CAUYUJ010021684">
    <property type="protein sequence ID" value="CAK0906403.1"/>
    <property type="molecule type" value="Genomic_DNA"/>
</dbReference>
<accession>A0ABN9Y1Q4</accession>
<keyword evidence="2" id="KW-1185">Reference proteome</keyword>
<evidence type="ECO:0000313" key="2">
    <source>
        <dbReference type="Proteomes" id="UP001189429"/>
    </source>
</evidence>
<organism evidence="1 2">
    <name type="scientific">Prorocentrum cordatum</name>
    <dbReference type="NCBI Taxonomy" id="2364126"/>
    <lineage>
        <taxon>Eukaryota</taxon>
        <taxon>Sar</taxon>
        <taxon>Alveolata</taxon>
        <taxon>Dinophyceae</taxon>
        <taxon>Prorocentrales</taxon>
        <taxon>Prorocentraceae</taxon>
        <taxon>Prorocentrum</taxon>
    </lineage>
</organism>
<feature type="non-terminal residue" evidence="1">
    <location>
        <position position="1"/>
    </location>
</feature>
<protein>
    <submittedName>
        <fullName evidence="1">Uncharacterized protein</fullName>
    </submittedName>
</protein>
<sequence>AVGGIPAEDDGMQGDIMQDTTLSQRLADTSLTETPPGLPAPPQPQHIGVSDHLFASYVEDCMSSDFAVVATGQEMVHLTPRSQLSTWTSLEGVLRNLGFHTAHTDAWADAAAGRLEAAADSIRRELASTGGRGGLRAPPRRLCQELGTMGLAFLHTLRAADSVIGTQCSNHLGLTAAQLTPALSAGEATDMCLALCSSASDACWTRLAGKEVILWSPAAAEDFGRLLGGFVRHLGLGHRGTTLQLVCPLDELPGCSTPTAILQHWAHPGLGERWAGVLAKVEFMLQPLEQVSPGGRFAQVSWRPVGLLTFQHEALLTLPTTLTMEEPWKQVAVGQATINLDFPSRAEAQALEAAAAVLAMGWGQSEPRRSPASQKSDPRLRLTLYSGEASCTALDAAVFARELHKLLLPMGGVAARGDIFMDDTALIMSTTGPGAFTVAGGNCLELLPLSTRTAVARTSLDETRWEEDMRNWQAADPQRCLYHLRHKRLVNEGGLWVSAPGTANVQRQRAARTDEVSARLLLQLHGPPGPRPDLVVQAAGDMIHRALGQQVRRIHQDEALEAYTLRPERGTVAGALTGRLELA</sequence>
<evidence type="ECO:0000313" key="1">
    <source>
        <dbReference type="EMBL" id="CAK0906403.1"/>
    </source>
</evidence>
<name>A0ABN9Y1Q4_9DINO</name>
<comment type="caution">
    <text evidence="1">The sequence shown here is derived from an EMBL/GenBank/DDBJ whole genome shotgun (WGS) entry which is preliminary data.</text>
</comment>
<gene>
    <name evidence="1" type="ORF">PCOR1329_LOCUS81727</name>
</gene>